<dbReference type="GO" id="GO:0051301">
    <property type="term" value="P:cell division"/>
    <property type="evidence" value="ECO:0007669"/>
    <property type="project" value="UniProtKB-KW"/>
</dbReference>
<dbReference type="Proteomes" id="UP001595817">
    <property type="component" value="Unassembled WGS sequence"/>
</dbReference>
<name>A0ABV8X382_9LACT</name>
<protein>
    <submittedName>
        <fullName evidence="2">Cell division protein FtsA</fullName>
    </submittedName>
</protein>
<dbReference type="Pfam" id="PF14450">
    <property type="entry name" value="FtsA"/>
    <property type="match status" value="1"/>
</dbReference>
<keyword evidence="2" id="KW-0132">Cell division</keyword>
<accession>A0ABV8X382</accession>
<dbReference type="SUPFAM" id="SSF53067">
    <property type="entry name" value="Actin-like ATPase domain"/>
    <property type="match status" value="2"/>
</dbReference>
<dbReference type="InterPro" id="IPR050696">
    <property type="entry name" value="FtsA/MreB"/>
</dbReference>
<feature type="domain" description="SHS2" evidence="1">
    <location>
        <begin position="5"/>
        <end position="202"/>
    </location>
</feature>
<dbReference type="EMBL" id="JBHSEC010000005">
    <property type="protein sequence ID" value="MFC4409758.1"/>
    <property type="molecule type" value="Genomic_DNA"/>
</dbReference>
<evidence type="ECO:0000259" key="1">
    <source>
        <dbReference type="SMART" id="SM00842"/>
    </source>
</evidence>
<dbReference type="InterPro" id="IPR043129">
    <property type="entry name" value="ATPase_NBD"/>
</dbReference>
<proteinExistence type="predicted"/>
<dbReference type="Gene3D" id="3.30.420.40">
    <property type="match status" value="2"/>
</dbReference>
<evidence type="ECO:0000313" key="3">
    <source>
        <dbReference type="Proteomes" id="UP001595817"/>
    </source>
</evidence>
<dbReference type="SMART" id="SM00842">
    <property type="entry name" value="FtsA"/>
    <property type="match status" value="1"/>
</dbReference>
<dbReference type="PANTHER" id="PTHR32432:SF3">
    <property type="entry name" value="ETHANOLAMINE UTILIZATION PROTEIN EUTJ"/>
    <property type="match status" value="1"/>
</dbReference>
<comment type="caution">
    <text evidence="2">The sequence shown here is derived from an EMBL/GenBank/DDBJ whole genome shotgun (WGS) entry which is preliminary data.</text>
</comment>
<evidence type="ECO:0000313" key="2">
    <source>
        <dbReference type="EMBL" id="MFC4409758.1"/>
    </source>
</evidence>
<gene>
    <name evidence="2" type="ORF">ACFOZY_04825</name>
</gene>
<sequence length="712" mass="77518">MSSKLFALDIGTRSVVGIILDDRGDSYHVEDLVSVEHKDRSMLDGQIHNVLSVAEVITSIKEELEARHGTLRRVSVAAAGRALKTSKAMVTFNISNRALLTEEDINRLELGAVQKAQQELLKKELEQRNTYYYCVGYSVLYYKLDNEIIGSLVDQSGNEASAEVIATFLPRVVVESLLSALKRSGLEMEALTLEPIAAINVLIPPSMRRLNVALVDIGAGTSDIAITDQNTVVAYGMVPTAGDEITEALSDHFLLDFPIAESVKRKINSEEIIHIADILGFEREVPQSEAVSAIRPAVQNLATSISSEILALNNGKSPMAVMLVGGGSLTPELSKELSIQLGLPENRVATRGLDAIQNLTKEDQIPSSPELVTPIGIAIAAKRAPIHYMSVTVNDKLIRLFELKDLTVADALLAANVKAKQLYGKPGLAMSITINGNPKLFPGEHGTPAEIFLNGEPASTKSIIHDGDILTLIEGKDGKDAKVYVKDIVQASSFMSVYVLGEKVEIAPIVSVNGEIANMDFKLSDRDSLDYQAANTVADILAASGKDAIWETMKPFSISFNGKSITLPEYAPNLLLNDQNTDGKAVVIDGDCLVYEKPADPTVKDICEKMNMKLSELITVTFQGEPLKLKRTICEVFLNGHPSEEHDRVRSGDLLNVSPTETDPLLFQDIFRFTDWTLPTTISGSFKLLRNGEETGFQSPIFGGDQLEIVFE</sequence>
<dbReference type="PANTHER" id="PTHR32432">
    <property type="entry name" value="CELL DIVISION PROTEIN FTSA-RELATED"/>
    <property type="match status" value="1"/>
</dbReference>
<organism evidence="2 3">
    <name type="scientific">Chungangia koreensis</name>
    <dbReference type="NCBI Taxonomy" id="752657"/>
    <lineage>
        <taxon>Bacteria</taxon>
        <taxon>Bacillati</taxon>
        <taxon>Bacillota</taxon>
        <taxon>Bacilli</taxon>
        <taxon>Lactobacillales</taxon>
        <taxon>Chungangia</taxon>
    </lineage>
</organism>
<keyword evidence="3" id="KW-1185">Reference proteome</keyword>
<dbReference type="RefSeq" id="WP_378152859.1">
    <property type="nucleotide sequence ID" value="NZ_JBHSEC010000005.1"/>
</dbReference>
<dbReference type="CDD" id="cd24004">
    <property type="entry name" value="ASKHA_NBD_PilM-like"/>
    <property type="match status" value="1"/>
</dbReference>
<dbReference type="InterPro" id="IPR003494">
    <property type="entry name" value="SHS2_FtsA"/>
</dbReference>
<dbReference type="Gene3D" id="3.30.1490.300">
    <property type="match status" value="1"/>
</dbReference>
<keyword evidence="2" id="KW-0131">Cell cycle</keyword>
<reference evidence="3" key="1">
    <citation type="journal article" date="2019" name="Int. J. Syst. Evol. Microbiol.">
        <title>The Global Catalogue of Microorganisms (GCM) 10K type strain sequencing project: providing services to taxonomists for standard genome sequencing and annotation.</title>
        <authorList>
            <consortium name="The Broad Institute Genomics Platform"/>
            <consortium name="The Broad Institute Genome Sequencing Center for Infectious Disease"/>
            <person name="Wu L."/>
            <person name="Ma J."/>
        </authorList>
    </citation>
    <scope>NUCLEOTIDE SEQUENCE [LARGE SCALE GENOMIC DNA]</scope>
    <source>
        <strain evidence="3">CCUG 59778</strain>
    </source>
</reference>